<feature type="domain" description="Sulphate adenylyltransferase catalytic" evidence="1">
    <location>
        <begin position="32"/>
        <end position="56"/>
    </location>
</feature>
<evidence type="ECO:0000259" key="1">
    <source>
        <dbReference type="Pfam" id="PF01747"/>
    </source>
</evidence>
<dbReference type="Pfam" id="PF01747">
    <property type="entry name" value="ATP-sulfurylase"/>
    <property type="match status" value="1"/>
</dbReference>
<name>A0A1I0XYK0_9BACI</name>
<sequence>MKKVYEKGYIYLGGAITLLNRPDHSQFAAHDMDPADTRKMFEDLGWKTIVGFQTRTRFTVRMNIFKRTHSRRWMAC</sequence>
<reference evidence="2 3" key="1">
    <citation type="submission" date="2016-10" db="EMBL/GenBank/DDBJ databases">
        <authorList>
            <person name="de Groot N.N."/>
        </authorList>
    </citation>
    <scope>NUCLEOTIDE SEQUENCE [LARGE SCALE GENOMIC DNA]</scope>
    <source>
        <strain evidence="2 3">CGMCC 1.3702</strain>
    </source>
</reference>
<dbReference type="PANTHER" id="PTHR43509:SF1">
    <property type="entry name" value="SULFATE ADENYLYLTRANSFERASE"/>
    <property type="match status" value="1"/>
</dbReference>
<evidence type="ECO:0000313" key="2">
    <source>
        <dbReference type="EMBL" id="SFB06121.1"/>
    </source>
</evidence>
<dbReference type="AlphaFoldDB" id="A0A1I0XYK0"/>
<proteinExistence type="predicted"/>
<dbReference type="PANTHER" id="PTHR43509">
    <property type="match status" value="1"/>
</dbReference>
<protein>
    <submittedName>
        <fullName evidence="2">ATP-sulfurylase</fullName>
    </submittedName>
</protein>
<dbReference type="EMBL" id="FOJW01000006">
    <property type="protein sequence ID" value="SFB06121.1"/>
    <property type="molecule type" value="Genomic_DNA"/>
</dbReference>
<dbReference type="STRING" id="237679.SAMN04488072_106134"/>
<accession>A0A1I0XYK0</accession>
<gene>
    <name evidence="2" type="ORF">SAMN04488072_106134</name>
</gene>
<dbReference type="Proteomes" id="UP000198642">
    <property type="component" value="Unassembled WGS sequence"/>
</dbReference>
<keyword evidence="3" id="KW-1185">Reference proteome</keyword>
<dbReference type="InterPro" id="IPR024951">
    <property type="entry name" value="Sulfurylase_cat_dom"/>
</dbReference>
<dbReference type="Gene3D" id="3.10.400.10">
    <property type="entry name" value="Sulfate adenylyltransferase"/>
    <property type="match status" value="1"/>
</dbReference>
<evidence type="ECO:0000313" key="3">
    <source>
        <dbReference type="Proteomes" id="UP000198642"/>
    </source>
</evidence>
<dbReference type="GO" id="GO:0004781">
    <property type="term" value="F:sulfate adenylyltransferase (ATP) activity"/>
    <property type="evidence" value="ECO:0007669"/>
    <property type="project" value="InterPro"/>
</dbReference>
<organism evidence="2 3">
    <name type="scientific">Lentibacillus halodurans</name>
    <dbReference type="NCBI Taxonomy" id="237679"/>
    <lineage>
        <taxon>Bacteria</taxon>
        <taxon>Bacillati</taxon>
        <taxon>Bacillota</taxon>
        <taxon>Bacilli</taxon>
        <taxon>Bacillales</taxon>
        <taxon>Bacillaceae</taxon>
        <taxon>Lentibacillus</taxon>
    </lineage>
</organism>